<feature type="domain" description="DUF6745" evidence="1">
    <location>
        <begin position="129"/>
        <end position="323"/>
    </location>
</feature>
<dbReference type="InterPro" id="IPR046633">
    <property type="entry name" value="DUF6745"/>
</dbReference>
<name>A0ABW3G0Q5_9NOCA</name>
<comment type="caution">
    <text evidence="2">The sequence shown here is derived from an EMBL/GenBank/DDBJ whole genome shotgun (WGS) entry which is preliminary data.</text>
</comment>
<evidence type="ECO:0000259" key="1">
    <source>
        <dbReference type="Pfam" id="PF20530"/>
    </source>
</evidence>
<proteinExistence type="predicted"/>
<organism evidence="2 3">
    <name type="scientific">Williamsia deligens</name>
    <dbReference type="NCBI Taxonomy" id="321325"/>
    <lineage>
        <taxon>Bacteria</taxon>
        <taxon>Bacillati</taxon>
        <taxon>Actinomycetota</taxon>
        <taxon>Actinomycetes</taxon>
        <taxon>Mycobacteriales</taxon>
        <taxon>Nocardiaceae</taxon>
        <taxon>Williamsia</taxon>
    </lineage>
</organism>
<dbReference type="RefSeq" id="WP_253647705.1">
    <property type="nucleotide sequence ID" value="NZ_BAAAMO010000002.1"/>
</dbReference>
<sequence>MASEDLTHGTLSIDTRTVDGAQGRLAHTLSSSRSRINARIDREHRRTWGWWEASTDGRPSWSFVSPTRTGPRSAVRAAIWESLHTSLSDGVAAAVRGLLPPSIGAVTWHGQQEAYHVAYQNYWRRSQLVRYTPEDDEILDLLVALTSATGWWWAFDDICVMAERPTAVHMESIPNQAHDQRRLHHDEAPAVQFADGTTVFALHGTVVPGWVMTDPDVERIARERNVEVRRCAIERIGWDTYVDTAGLALIDRVEDPGNAGNPLSLYATPDGWGRRERILLVTNGSVERDGRRRRYGLPVPPWTSSALQAAGWTYGISAADYARLLRRT</sequence>
<accession>A0ABW3G0Q5</accession>
<dbReference type="Pfam" id="PF20530">
    <property type="entry name" value="DUF6745"/>
    <property type="match status" value="1"/>
</dbReference>
<evidence type="ECO:0000313" key="2">
    <source>
        <dbReference type="EMBL" id="MFD0924242.1"/>
    </source>
</evidence>
<evidence type="ECO:0000313" key="3">
    <source>
        <dbReference type="Proteomes" id="UP001597068"/>
    </source>
</evidence>
<dbReference type="EMBL" id="JBHTIL010000001">
    <property type="protein sequence ID" value="MFD0924242.1"/>
    <property type="molecule type" value="Genomic_DNA"/>
</dbReference>
<protein>
    <submittedName>
        <fullName evidence="2">DUF6745 domain-containing protein</fullName>
    </submittedName>
</protein>
<reference evidence="3" key="1">
    <citation type="journal article" date="2019" name="Int. J. Syst. Evol. Microbiol.">
        <title>The Global Catalogue of Microorganisms (GCM) 10K type strain sequencing project: providing services to taxonomists for standard genome sequencing and annotation.</title>
        <authorList>
            <consortium name="The Broad Institute Genomics Platform"/>
            <consortium name="The Broad Institute Genome Sequencing Center for Infectious Disease"/>
            <person name="Wu L."/>
            <person name="Ma J."/>
        </authorList>
    </citation>
    <scope>NUCLEOTIDE SEQUENCE [LARGE SCALE GENOMIC DNA]</scope>
    <source>
        <strain evidence="3">CCUG 50873</strain>
    </source>
</reference>
<keyword evidence="3" id="KW-1185">Reference proteome</keyword>
<dbReference type="Proteomes" id="UP001597068">
    <property type="component" value="Unassembled WGS sequence"/>
</dbReference>
<gene>
    <name evidence="2" type="ORF">ACFQ04_00685</name>
</gene>